<protein>
    <recommendedName>
        <fullName evidence="5">Adenylate cyclase</fullName>
        <ecNumber evidence="4">4.6.1.1</ecNumber>
    </recommendedName>
    <alternativeName>
        <fullName evidence="11">ATP pyrophosphate-lyase</fullName>
    </alternativeName>
    <alternativeName>
        <fullName evidence="12">Adenylyl cyclase</fullName>
    </alternativeName>
</protein>
<keyword evidence="7" id="KW-0547">Nucleotide-binding</keyword>
<keyword evidence="8" id="KW-0067">ATP-binding</keyword>
<dbReference type="EMBL" id="JBHLXE010000105">
    <property type="protein sequence ID" value="MFC0180605.1"/>
    <property type="molecule type" value="Genomic_DNA"/>
</dbReference>
<evidence type="ECO:0000256" key="7">
    <source>
        <dbReference type="ARBA" id="ARBA00022741"/>
    </source>
</evidence>
<evidence type="ECO:0000313" key="16">
    <source>
        <dbReference type="Proteomes" id="UP001589758"/>
    </source>
</evidence>
<evidence type="ECO:0000313" key="15">
    <source>
        <dbReference type="EMBL" id="MFC0180605.1"/>
    </source>
</evidence>
<evidence type="ECO:0000256" key="9">
    <source>
        <dbReference type="ARBA" id="ARBA00022998"/>
    </source>
</evidence>
<comment type="catalytic activity">
    <reaction evidence="1">
        <text>ATP = 3',5'-cyclic AMP + diphosphate</text>
        <dbReference type="Rhea" id="RHEA:15389"/>
        <dbReference type="ChEBI" id="CHEBI:30616"/>
        <dbReference type="ChEBI" id="CHEBI:33019"/>
        <dbReference type="ChEBI" id="CHEBI:58165"/>
        <dbReference type="EC" id="4.6.1.1"/>
    </reaction>
</comment>
<evidence type="ECO:0000256" key="8">
    <source>
        <dbReference type="ARBA" id="ARBA00022840"/>
    </source>
</evidence>
<name>A0ABV6CCA7_9GAMM</name>
<evidence type="ECO:0000256" key="5">
    <source>
        <dbReference type="ARBA" id="ARBA00021420"/>
    </source>
</evidence>
<keyword evidence="9" id="KW-0115">cAMP biosynthesis</keyword>
<evidence type="ECO:0000256" key="3">
    <source>
        <dbReference type="ARBA" id="ARBA00007901"/>
    </source>
</evidence>
<organism evidence="15 16">
    <name type="scientific">Thorsellia kenyensis</name>
    <dbReference type="NCBI Taxonomy" id="1549888"/>
    <lineage>
        <taxon>Bacteria</taxon>
        <taxon>Pseudomonadati</taxon>
        <taxon>Pseudomonadota</taxon>
        <taxon>Gammaproteobacteria</taxon>
        <taxon>Enterobacterales</taxon>
        <taxon>Thorselliaceae</taxon>
        <taxon>Thorsellia</taxon>
    </lineage>
</organism>
<feature type="domain" description="Adenylate cyclase class-I N-terminal" evidence="14">
    <location>
        <begin position="5"/>
        <end position="217"/>
    </location>
</feature>
<dbReference type="PIRSF" id="PIRSF001444">
    <property type="entry name" value="Adenylate_cycl"/>
    <property type="match status" value="1"/>
</dbReference>
<keyword evidence="16" id="KW-1185">Reference proteome</keyword>
<dbReference type="PANTHER" id="PTHR38760:SF1">
    <property type="entry name" value="ADENYLATE CYCLASE"/>
    <property type="match status" value="1"/>
</dbReference>
<reference evidence="15 16" key="1">
    <citation type="submission" date="2024-09" db="EMBL/GenBank/DDBJ databases">
        <authorList>
            <person name="Sun Q."/>
            <person name="Mori K."/>
        </authorList>
    </citation>
    <scope>NUCLEOTIDE SEQUENCE [LARGE SCALE GENOMIC DNA]</scope>
    <source>
        <strain evidence="15 16">CCM 8545</strain>
    </source>
</reference>
<evidence type="ECO:0000256" key="4">
    <source>
        <dbReference type="ARBA" id="ARBA00012201"/>
    </source>
</evidence>
<keyword evidence="6" id="KW-0963">Cytoplasm</keyword>
<dbReference type="Pfam" id="PF01295">
    <property type="entry name" value="Adenylate_cycl"/>
    <property type="match status" value="2"/>
</dbReference>
<dbReference type="RefSeq" id="WP_385877725.1">
    <property type="nucleotide sequence ID" value="NZ_JBHLXE010000105.1"/>
</dbReference>
<evidence type="ECO:0000256" key="6">
    <source>
        <dbReference type="ARBA" id="ARBA00022490"/>
    </source>
</evidence>
<accession>A0ABV6CCA7</accession>
<comment type="similarity">
    <text evidence="3 13">Belongs to the adenylyl cyclase class-1 family.</text>
</comment>
<dbReference type="InterPro" id="IPR000274">
    <property type="entry name" value="Adenylate_cyclase_1"/>
</dbReference>
<evidence type="ECO:0000256" key="13">
    <source>
        <dbReference type="RuleBase" id="RU004184"/>
    </source>
</evidence>
<dbReference type="GO" id="GO:0004016">
    <property type="term" value="F:adenylate cyclase activity"/>
    <property type="evidence" value="ECO:0007669"/>
    <property type="project" value="UniProtKB-EC"/>
</dbReference>
<sequence length="899" mass="104171">MQIYLERLKQRIDAINQLRIERALEGMPAHFCLVYQLIPLFLHYEHPAMPGYLLQGSPHGITGFQPNNQDIALLLQEVDSLLNDPEFSFHTFSANKVSNSRENNSNWQAPIIAVYSMGSTSYLGQNQYSDLDIWVCHQSWLSESELEQLAHKCSLLELWASNLGVDLTLFLVDENRFRHKLSGELDNDDCGTSQHYLLLDEFYRSAVRLAGKRLLWYLIPKEEESHYDEYVTYLYSHGVLKPNEWLDLGGVGAMSAREYFGASLWQLYKSIDSPYKSVIKSLLLEAYFAQSPKTTLLAIEIKDYLQQGDIIASGLDAYLFMLKKISDYLISNEDFDRLEFIRRCFYLKINDADRQSKESLASGTKENFSSPWRRKLIAQLVKSWGWSEEKVAFLDNRAHWKIEEVKEAYDEILVAVMESYRNLIRFARQHDLSVSASPRDISILTRKLYAAYEQLPGKITLINPQISPDISEKHLTYVYVPKGRVNRTGWYLFNRAPYAKEMLGARTIEYSFYLSKLILSSYLNGLWIDETVISLFNQTPHQHDKILRFYQDLKKLIPKEVESPSPTDLYAPAEIRDMLVVLNLEKDPTIDYLDEIHFATEQQGGKYLEFNDSTLSYELNGELICLVGSVDIIYRNSWNEMRTLHFNQQFALIDALESILSKMHQYAIPPKNLDVVSYGHYENIKMAEEVKTIFMQSINLRLIHAIKDETETVQQSIHKRTPAMQLSPDDEEALYLLGRQTGVKLIVLGQQIFGLFFERLGVKVKQFEHTHDIFKDITEHKLEMLSHNKSVNTSSLIGIKQHNIPQIIESYACEGIIQFFFETLSDSRYFNTYILDERNALEVYYHCEGSQEALVNDVSRFYSASHERFTLSSRGVSFNLPQFYHVKTQGTSQIITPYE</sequence>
<dbReference type="Pfam" id="PF12633">
    <property type="entry name" value="Adenyl_cycl_N"/>
    <property type="match status" value="1"/>
</dbReference>
<proteinExistence type="inferred from homology"/>
<evidence type="ECO:0000256" key="2">
    <source>
        <dbReference type="ARBA" id="ARBA00004496"/>
    </source>
</evidence>
<dbReference type="PANTHER" id="PTHR38760">
    <property type="entry name" value="ADENYLATE CYCLASE"/>
    <property type="match status" value="1"/>
</dbReference>
<comment type="caution">
    <text evidence="15">The sequence shown here is derived from an EMBL/GenBank/DDBJ whole genome shotgun (WGS) entry which is preliminary data.</text>
</comment>
<evidence type="ECO:0000256" key="12">
    <source>
        <dbReference type="ARBA" id="ARBA00032637"/>
    </source>
</evidence>
<evidence type="ECO:0000256" key="1">
    <source>
        <dbReference type="ARBA" id="ARBA00001593"/>
    </source>
</evidence>
<evidence type="ECO:0000256" key="11">
    <source>
        <dbReference type="ARBA" id="ARBA00032597"/>
    </source>
</evidence>
<evidence type="ECO:0000259" key="14">
    <source>
        <dbReference type="Pfam" id="PF12633"/>
    </source>
</evidence>
<dbReference type="InterPro" id="IPR024685">
    <property type="entry name" value="Adenylate_cyclase_1_N"/>
</dbReference>
<keyword evidence="10 15" id="KW-0456">Lyase</keyword>
<evidence type="ECO:0000256" key="10">
    <source>
        <dbReference type="ARBA" id="ARBA00023239"/>
    </source>
</evidence>
<dbReference type="Proteomes" id="UP001589758">
    <property type="component" value="Unassembled WGS sequence"/>
</dbReference>
<gene>
    <name evidence="15" type="ORF">ACFFIT_11020</name>
</gene>
<comment type="subcellular location">
    <subcellularLocation>
        <location evidence="2">Cytoplasm</location>
    </subcellularLocation>
</comment>
<dbReference type="EC" id="4.6.1.1" evidence="4"/>
<dbReference type="InterPro" id="IPR024686">
    <property type="entry name" value="Adenylate_cyclase_1_CS"/>
</dbReference>
<dbReference type="PROSITE" id="PS01092">
    <property type="entry name" value="ADENYLATE_CYCLASE_1_1"/>
    <property type="match status" value="1"/>
</dbReference>